<reference evidence="2" key="1">
    <citation type="submission" date="2022-03" db="EMBL/GenBank/DDBJ databases">
        <title>Genome Identification and Characterization of new species Bdellovibrio reynosense LBG001 sp. nov. from a Mexico soil sample.</title>
        <authorList>
            <person name="Camilli A."/>
            <person name="Ajao Y."/>
            <person name="Guo X."/>
        </authorList>
    </citation>
    <scope>NUCLEOTIDE SEQUENCE</scope>
    <source>
        <strain evidence="2">LBG001</strain>
    </source>
</reference>
<feature type="signal peptide" evidence="1">
    <location>
        <begin position="1"/>
        <end position="18"/>
    </location>
</feature>
<organism evidence="2 3">
    <name type="scientific">Bdellovibrio reynosensis</name>
    <dbReference type="NCBI Taxonomy" id="2835041"/>
    <lineage>
        <taxon>Bacteria</taxon>
        <taxon>Pseudomonadati</taxon>
        <taxon>Bdellovibrionota</taxon>
        <taxon>Bdellovibrionia</taxon>
        <taxon>Bdellovibrionales</taxon>
        <taxon>Pseudobdellovibrionaceae</taxon>
        <taxon>Bdellovibrio</taxon>
    </lineage>
</organism>
<evidence type="ECO:0000313" key="2">
    <source>
        <dbReference type="EMBL" id="UOF00745.1"/>
    </source>
</evidence>
<gene>
    <name evidence="2" type="ORF">MNR06_13665</name>
</gene>
<sequence length="208" mass="23610">MKTSGVLLLVLLSTSSFAVKNETAGKLLRPEFLQAPPCDQRPEFLTDMRAEFVSNLASLPETVLVARNAEFYVEGEQAGVPLKLHGYQSFLRSNSEAEVLCGNSADTVRNRFALMAPTLIDTHEKMKVGQSLWQFQMMAEGSKFSFWNLKSRTNGKKESLEAWLKNSGANYKIYQRSHDEYELLIVRKDKTVTQYLSIRYDAVSRIKD</sequence>
<proteinExistence type="predicted"/>
<dbReference type="Proteomes" id="UP000830116">
    <property type="component" value="Chromosome"/>
</dbReference>
<keyword evidence="1" id="KW-0732">Signal</keyword>
<name>A0ABY4CEV5_9BACT</name>
<evidence type="ECO:0000256" key="1">
    <source>
        <dbReference type="SAM" id="SignalP"/>
    </source>
</evidence>
<evidence type="ECO:0000313" key="3">
    <source>
        <dbReference type="Proteomes" id="UP000830116"/>
    </source>
</evidence>
<protein>
    <submittedName>
        <fullName evidence="2">Uncharacterized protein</fullName>
    </submittedName>
</protein>
<dbReference type="EMBL" id="CP093442">
    <property type="protein sequence ID" value="UOF00745.1"/>
    <property type="molecule type" value="Genomic_DNA"/>
</dbReference>
<feature type="chain" id="PRO_5046486137" evidence="1">
    <location>
        <begin position="19"/>
        <end position="208"/>
    </location>
</feature>
<dbReference type="RefSeq" id="WP_243536919.1">
    <property type="nucleotide sequence ID" value="NZ_CP093442.1"/>
</dbReference>
<keyword evidence="3" id="KW-1185">Reference proteome</keyword>
<accession>A0ABY4CEV5</accession>